<feature type="chain" id="PRO_5047420706" evidence="2">
    <location>
        <begin position="19"/>
        <end position="524"/>
    </location>
</feature>
<dbReference type="InterPro" id="IPR013358">
    <property type="entry name" value="Pilus_biogenesis_MshL"/>
</dbReference>
<feature type="region of interest" description="Disordered" evidence="1">
    <location>
        <begin position="166"/>
        <end position="196"/>
    </location>
</feature>
<evidence type="ECO:0000256" key="1">
    <source>
        <dbReference type="SAM" id="MobiDB-lite"/>
    </source>
</evidence>
<dbReference type="PRINTS" id="PR00811">
    <property type="entry name" value="BCTERIALGSPD"/>
</dbReference>
<proteinExistence type="predicted"/>
<keyword evidence="6" id="KW-1185">Reference proteome</keyword>
<feature type="domain" description="Secretin N-terminal" evidence="4">
    <location>
        <begin position="152"/>
        <end position="228"/>
    </location>
</feature>
<evidence type="ECO:0000259" key="3">
    <source>
        <dbReference type="Pfam" id="PF00263"/>
    </source>
</evidence>
<gene>
    <name evidence="5" type="primary">mshL</name>
    <name evidence="5" type="ORF">ACFOND_05875</name>
</gene>
<accession>A0ABV7WQC7</accession>
<sequence>MNKILSTSIYALTVTVFAACAGNPSQEADTGFSARAALAAERQNAVAQPNDATGNVASPLTLTDDLLAVDQAPKVTRIDIEANNRPAAAFFADLGKSQNVNLLLDPRITGNISLSLRGVTLKQTLSALRDSYGFDFERTSYGYRVIPNQISTRVYKLNYLNVKRTGESNTNIGSGEDDSSNSVKTTTGNVSNLNSEGSSDSFWGSLQESLQGFIQSSEDDSNVIINPQTGLLVVRASSVEHNAIQRFLADAELTLQKQVIIEAKIVEVTLDNEFKSGINWSIFDNDLASGNANGTLSLDGGTVPSISEAGGVFNISLGINNFTSMLQLLDHQGDVQVLSSPRVSTINNQKAVIKVGVDDYFATSATQNVSNSDSSSGTTNSAPFTLEKIFSGIALDVTPQISNDDSVTLHVRPSVTEVVERTKVINVGDQSYSLPLAYSNIRESDSIIRAQSGQIVVIGGLLQQKQDNGNTGIPFLAKVPIIKYLFNQERRTTRKSELVILLKPTVYDQYTSLDDIDDVLGRIQ</sequence>
<dbReference type="Pfam" id="PF07655">
    <property type="entry name" value="Secretin_N_2"/>
    <property type="match status" value="1"/>
</dbReference>
<dbReference type="PANTHER" id="PTHR30332">
    <property type="entry name" value="PROBABLE GENERAL SECRETION PATHWAY PROTEIN D"/>
    <property type="match status" value="1"/>
</dbReference>
<dbReference type="Pfam" id="PF00263">
    <property type="entry name" value="Secretin"/>
    <property type="match status" value="1"/>
</dbReference>
<dbReference type="InterPro" id="IPR011514">
    <property type="entry name" value="Secretin_N_2"/>
</dbReference>
<evidence type="ECO:0000313" key="6">
    <source>
        <dbReference type="Proteomes" id="UP001595710"/>
    </source>
</evidence>
<dbReference type="Proteomes" id="UP001595710">
    <property type="component" value="Unassembled WGS sequence"/>
</dbReference>
<reference evidence="6" key="1">
    <citation type="journal article" date="2019" name="Int. J. Syst. Evol. Microbiol.">
        <title>The Global Catalogue of Microorganisms (GCM) 10K type strain sequencing project: providing services to taxonomists for standard genome sequencing and annotation.</title>
        <authorList>
            <consortium name="The Broad Institute Genomics Platform"/>
            <consortium name="The Broad Institute Genome Sequencing Center for Infectious Disease"/>
            <person name="Wu L."/>
            <person name="Ma J."/>
        </authorList>
    </citation>
    <scope>NUCLEOTIDE SEQUENCE [LARGE SCALE GENOMIC DNA]</scope>
    <source>
        <strain evidence="6">CECT 8288</strain>
    </source>
</reference>
<keyword evidence="2" id="KW-0732">Signal</keyword>
<protein>
    <submittedName>
        <fullName evidence="5">Pilus (MSHA type) biogenesis protein MshL</fullName>
    </submittedName>
</protein>
<feature type="signal peptide" evidence="2">
    <location>
        <begin position="1"/>
        <end position="18"/>
    </location>
</feature>
<dbReference type="PANTHER" id="PTHR30332:SF17">
    <property type="entry name" value="TYPE IV PILIATION SYSTEM PROTEIN DR_0774-RELATED"/>
    <property type="match status" value="1"/>
</dbReference>
<feature type="compositionally biased region" description="Polar residues" evidence="1">
    <location>
        <begin position="180"/>
        <end position="196"/>
    </location>
</feature>
<dbReference type="RefSeq" id="WP_290282843.1">
    <property type="nucleotide sequence ID" value="NZ_JAUFQI010000001.1"/>
</dbReference>
<organism evidence="5 6">
    <name type="scientific">Reinekea marina</name>
    <dbReference type="NCBI Taxonomy" id="1310421"/>
    <lineage>
        <taxon>Bacteria</taxon>
        <taxon>Pseudomonadati</taxon>
        <taxon>Pseudomonadota</taxon>
        <taxon>Gammaproteobacteria</taxon>
        <taxon>Oceanospirillales</taxon>
        <taxon>Saccharospirillaceae</taxon>
        <taxon>Reinekea</taxon>
    </lineage>
</organism>
<dbReference type="Gene3D" id="3.55.50.30">
    <property type="match status" value="1"/>
</dbReference>
<dbReference type="InterPro" id="IPR050810">
    <property type="entry name" value="Bact_Secretion_Sys_Channel"/>
</dbReference>
<dbReference type="InterPro" id="IPR004846">
    <property type="entry name" value="T2SS/T3SS_dom"/>
</dbReference>
<feature type="domain" description="Type II/III secretion system secretin-like" evidence="3">
    <location>
        <begin position="329"/>
        <end position="507"/>
    </location>
</feature>
<dbReference type="EMBL" id="JBHRYN010000008">
    <property type="protein sequence ID" value="MFC3701167.1"/>
    <property type="molecule type" value="Genomic_DNA"/>
</dbReference>
<dbReference type="InterPro" id="IPR001775">
    <property type="entry name" value="GspD/PilQ"/>
</dbReference>
<name>A0ABV7WQC7_9GAMM</name>
<evidence type="ECO:0000313" key="5">
    <source>
        <dbReference type="EMBL" id="MFC3701167.1"/>
    </source>
</evidence>
<comment type="caution">
    <text evidence="5">The sequence shown here is derived from an EMBL/GenBank/DDBJ whole genome shotgun (WGS) entry which is preliminary data.</text>
</comment>
<evidence type="ECO:0000256" key="2">
    <source>
        <dbReference type="SAM" id="SignalP"/>
    </source>
</evidence>
<evidence type="ECO:0000259" key="4">
    <source>
        <dbReference type="Pfam" id="PF07655"/>
    </source>
</evidence>
<dbReference type="PROSITE" id="PS51257">
    <property type="entry name" value="PROKAR_LIPOPROTEIN"/>
    <property type="match status" value="1"/>
</dbReference>
<dbReference type="NCBIfam" id="TIGR02519">
    <property type="entry name" value="pilus_MshL"/>
    <property type="match status" value="1"/>
</dbReference>